<evidence type="ECO:0000313" key="12">
    <source>
        <dbReference type="EnsemblMetazoa" id="MDOA005123-PA"/>
    </source>
</evidence>
<feature type="signal peptide" evidence="9">
    <location>
        <begin position="1"/>
        <end position="20"/>
    </location>
</feature>
<dbReference type="AlphaFoldDB" id="A0A1I8MI41"/>
<comment type="cofactor">
    <cofactor evidence="1">
        <name>Zn(2+)</name>
        <dbReference type="ChEBI" id="CHEBI:29105"/>
    </cofactor>
</comment>
<feature type="domain" description="Peptidase M13 N-terminal" evidence="11">
    <location>
        <begin position="54"/>
        <end position="433"/>
    </location>
</feature>
<evidence type="ECO:0000259" key="10">
    <source>
        <dbReference type="Pfam" id="PF01431"/>
    </source>
</evidence>
<evidence type="ECO:0000256" key="5">
    <source>
        <dbReference type="ARBA" id="ARBA00022723"/>
    </source>
</evidence>
<dbReference type="PROSITE" id="PS51885">
    <property type="entry name" value="NEPRILYSIN"/>
    <property type="match status" value="1"/>
</dbReference>
<sequence length="704" mass="82312">MLVKSFVVYVVIVTLPLACGFPENELFETPMGKELLKRSKAADIKSWMDASHNPCGDFYHFACANWKRINSAQLFGDYATDQFHDMLKLMEAKILDFLSDPRRGAVVEDKLKDFYESCLRVHWNDSGYLEALRSVYGEYGEFSFLKVKPVIRGLGDGEEGKMMEGQNQEVEEFNWWSTVAKIKNTYGLAIILSVDVLKDLNNANQTMVYLGPPNFERNPTAANPIDQLQDARLHALLQQYLGLDKDSAKQVAKLITNFDILLSQSYTDKHEGKSKADLLTLYNVSDLNEEFQNYFDVEKFLQLTLGTENLPAQVYVYDKKYFEKSLQIIKATDSAIVEDYILWSLLKDFIIYGKQRAPKKWCVVRTKKYFSKSLEHYIYQQYRSEQYEKEVYELWHEIKATFHDSLKGDKYYWMGQSTREHALEKLDKMNLTINSHDNENFQEFFKDLTISPHNYVANIQAILKHIESLRPNKLEVATHDLENEEIMSFTPTYSEFNNAIQVPVALLQPYRLWHPLYPKAIKYGTLGFLLAHEMIHGFDDEGRVYDAHGNAVNWWDEKSAYEFESRRRCFQAQYHNYTYGGRLLPNSRRQSENIADNAGIRLAYSAYVRWLEREKPTNANIEREDVLPNLDYNNRELFFISFAQLWCEDVQTLFRSYLAFSDVHAPSMYRVIGSLSNFHDFSWIFRCDMKPETPMNPSLKCELY</sequence>
<dbReference type="CDD" id="cd08662">
    <property type="entry name" value="M13"/>
    <property type="match status" value="1"/>
</dbReference>
<comment type="similarity">
    <text evidence="3">Belongs to the peptidase M13 family.</text>
</comment>
<proteinExistence type="inferred from homology"/>
<keyword evidence="4" id="KW-0645">Protease</keyword>
<evidence type="ECO:0000256" key="3">
    <source>
        <dbReference type="ARBA" id="ARBA00007357"/>
    </source>
</evidence>
<feature type="domain" description="Peptidase M13 C-terminal" evidence="10">
    <location>
        <begin position="493"/>
        <end position="702"/>
    </location>
</feature>
<dbReference type="PRINTS" id="PR00786">
    <property type="entry name" value="NEPRILYSIN"/>
</dbReference>
<dbReference type="Gene3D" id="3.40.390.10">
    <property type="entry name" value="Collagenase (Catalytic Domain)"/>
    <property type="match status" value="1"/>
</dbReference>
<protein>
    <recommendedName>
        <fullName evidence="13">Peptidase family M13</fullName>
    </recommendedName>
</protein>
<keyword evidence="9" id="KW-0732">Signal</keyword>
<evidence type="ECO:0000256" key="6">
    <source>
        <dbReference type="ARBA" id="ARBA00022801"/>
    </source>
</evidence>
<evidence type="ECO:0000259" key="11">
    <source>
        <dbReference type="Pfam" id="PF05649"/>
    </source>
</evidence>
<evidence type="ECO:0000256" key="8">
    <source>
        <dbReference type="ARBA" id="ARBA00023049"/>
    </source>
</evidence>
<dbReference type="GO" id="GO:0005886">
    <property type="term" value="C:plasma membrane"/>
    <property type="evidence" value="ECO:0007669"/>
    <property type="project" value="UniProtKB-SubCell"/>
</dbReference>
<dbReference type="GO" id="GO:0016485">
    <property type="term" value="P:protein processing"/>
    <property type="evidence" value="ECO:0007669"/>
    <property type="project" value="TreeGrafter"/>
</dbReference>
<dbReference type="GO" id="GO:0004222">
    <property type="term" value="F:metalloendopeptidase activity"/>
    <property type="evidence" value="ECO:0007669"/>
    <property type="project" value="InterPro"/>
</dbReference>
<dbReference type="InterPro" id="IPR008753">
    <property type="entry name" value="Peptidase_M13_N"/>
</dbReference>
<evidence type="ECO:0000256" key="7">
    <source>
        <dbReference type="ARBA" id="ARBA00022833"/>
    </source>
</evidence>
<evidence type="ECO:0000256" key="9">
    <source>
        <dbReference type="SAM" id="SignalP"/>
    </source>
</evidence>
<evidence type="ECO:0000256" key="1">
    <source>
        <dbReference type="ARBA" id="ARBA00001947"/>
    </source>
</evidence>
<feature type="chain" id="PRO_5044560409" description="Peptidase family M13" evidence="9">
    <location>
        <begin position="21"/>
        <end position="704"/>
    </location>
</feature>
<reference evidence="12" key="1">
    <citation type="submission" date="2020-05" db="UniProtKB">
        <authorList>
            <consortium name="EnsemblMetazoa"/>
        </authorList>
    </citation>
    <scope>IDENTIFICATION</scope>
    <source>
        <strain evidence="12">Aabys</strain>
    </source>
</reference>
<dbReference type="PANTHER" id="PTHR11733:SF238">
    <property type="entry name" value="FI07649P-RELATED"/>
    <property type="match status" value="1"/>
</dbReference>
<organism evidence="12">
    <name type="scientific">Musca domestica</name>
    <name type="common">House fly</name>
    <dbReference type="NCBI Taxonomy" id="7370"/>
    <lineage>
        <taxon>Eukaryota</taxon>
        <taxon>Metazoa</taxon>
        <taxon>Ecdysozoa</taxon>
        <taxon>Arthropoda</taxon>
        <taxon>Hexapoda</taxon>
        <taxon>Insecta</taxon>
        <taxon>Pterygota</taxon>
        <taxon>Neoptera</taxon>
        <taxon>Endopterygota</taxon>
        <taxon>Diptera</taxon>
        <taxon>Brachycera</taxon>
        <taxon>Muscomorpha</taxon>
        <taxon>Muscoidea</taxon>
        <taxon>Muscidae</taxon>
        <taxon>Musca</taxon>
    </lineage>
</organism>
<keyword evidence="6" id="KW-0378">Hydrolase</keyword>
<dbReference type="SUPFAM" id="SSF55486">
    <property type="entry name" value="Metalloproteases ('zincins'), catalytic domain"/>
    <property type="match status" value="1"/>
</dbReference>
<keyword evidence="5" id="KW-0479">Metal-binding</keyword>
<dbReference type="OrthoDB" id="6475849at2759"/>
<dbReference type="VEuPathDB" id="VectorBase:MDOA005123"/>
<dbReference type="EnsemblMetazoa" id="MDOA005123-RA">
    <property type="protein sequence ID" value="MDOA005123-PA"/>
    <property type="gene ID" value="MDOA005123"/>
</dbReference>
<dbReference type="Pfam" id="PF05649">
    <property type="entry name" value="Peptidase_M13_N"/>
    <property type="match status" value="1"/>
</dbReference>
<dbReference type="GO" id="GO:0046872">
    <property type="term" value="F:metal ion binding"/>
    <property type="evidence" value="ECO:0007669"/>
    <property type="project" value="UniProtKB-KW"/>
</dbReference>
<name>A0A1I8MI41_MUSDO</name>
<keyword evidence="7" id="KW-0862">Zinc</keyword>
<evidence type="ECO:0000256" key="2">
    <source>
        <dbReference type="ARBA" id="ARBA00004401"/>
    </source>
</evidence>
<dbReference type="InterPro" id="IPR000718">
    <property type="entry name" value="Peptidase_M13"/>
</dbReference>
<gene>
    <name evidence="12" type="primary">101900312</name>
</gene>
<dbReference type="RefSeq" id="XP_005179946.2">
    <property type="nucleotide sequence ID" value="XM_005179889.4"/>
</dbReference>
<keyword evidence="8" id="KW-0482">Metalloprotease</keyword>
<dbReference type="InterPro" id="IPR042089">
    <property type="entry name" value="Peptidase_M13_dom_2"/>
</dbReference>
<dbReference type="Gene3D" id="1.10.1380.10">
    <property type="entry name" value="Neutral endopeptidase , domain2"/>
    <property type="match status" value="1"/>
</dbReference>
<accession>A0A1I8MI41</accession>
<evidence type="ECO:0000256" key="4">
    <source>
        <dbReference type="ARBA" id="ARBA00022670"/>
    </source>
</evidence>
<dbReference type="InterPro" id="IPR024079">
    <property type="entry name" value="MetalloPept_cat_dom_sf"/>
</dbReference>
<dbReference type="Pfam" id="PF01431">
    <property type="entry name" value="Peptidase_M13"/>
    <property type="match status" value="1"/>
</dbReference>
<dbReference type="InterPro" id="IPR018497">
    <property type="entry name" value="Peptidase_M13_C"/>
</dbReference>
<evidence type="ECO:0008006" key="13">
    <source>
        <dbReference type="Google" id="ProtNLM"/>
    </source>
</evidence>
<dbReference type="KEGG" id="mde:101900312"/>
<dbReference type="PANTHER" id="PTHR11733">
    <property type="entry name" value="ZINC METALLOPROTEASE FAMILY M13 NEPRILYSIN-RELATED"/>
    <property type="match status" value="1"/>
</dbReference>
<dbReference type="eggNOG" id="KOG3624">
    <property type="taxonomic scope" value="Eukaryota"/>
</dbReference>
<dbReference type="VEuPathDB" id="VectorBase:MDOMA2_002193"/>
<comment type="subcellular location">
    <subcellularLocation>
        <location evidence="2">Cell membrane</location>
        <topology evidence="2">Single-pass type II membrane protein</topology>
    </subcellularLocation>
</comment>